<feature type="transmembrane region" description="Helical" evidence="3">
    <location>
        <begin position="12"/>
        <end position="32"/>
    </location>
</feature>
<sequence>MQQDRQGAFRIIALMMAMIILSGTVHNFLVSAKTGTPALHPFSALGYLSIAISLLVQAGRPLAPPYWLRAQQIFVLCFMGERMIEAFVPGWPKLITSDFVAGLNTRYNFHGRLSVETATGIFFLHLAMFLAPTSLGAAVLAYFSALCLGIFMIYQLGFGILLFDGQFSMASFGSLLFSLAGVSLLLRNNGYMRPFFSHRGHGTAMRALLFAAIAAPFIGGVVFIEVQNPEDRSVFALQLLFSSFSALFVGLLLILGRQINIDARQIERVTKHDPLTGALSRQGLRDILPEADLFGGALLIDIDHLKAINDRFGHSQGDRVLVWLAEALHGLFTSATPVTRWSGGEFLILTTDADDNILERHATLIHRAVAAQAPLELGKTDFQVSVSIGYSVIDPSEENDIHAALGRADAALYTAKRMGRNQSCSAHSKNCIHRASIEDLVA</sequence>
<evidence type="ECO:0000256" key="1">
    <source>
        <dbReference type="ARBA" id="ARBA00012528"/>
    </source>
</evidence>
<dbReference type="CDD" id="cd01949">
    <property type="entry name" value="GGDEF"/>
    <property type="match status" value="1"/>
</dbReference>
<dbReference type="Pfam" id="PF00990">
    <property type="entry name" value="GGDEF"/>
    <property type="match status" value="1"/>
</dbReference>
<protein>
    <recommendedName>
        <fullName evidence="1">diguanylate cyclase</fullName>
        <ecNumber evidence="1">2.7.7.65</ecNumber>
    </recommendedName>
</protein>
<evidence type="ECO:0000313" key="6">
    <source>
        <dbReference type="Proteomes" id="UP000242224"/>
    </source>
</evidence>
<feature type="transmembrane region" description="Helical" evidence="3">
    <location>
        <begin position="166"/>
        <end position="186"/>
    </location>
</feature>
<dbReference type="InterPro" id="IPR029787">
    <property type="entry name" value="Nucleotide_cyclase"/>
</dbReference>
<feature type="transmembrane region" description="Helical" evidence="3">
    <location>
        <begin position="236"/>
        <end position="255"/>
    </location>
</feature>
<keyword evidence="3" id="KW-1133">Transmembrane helix</keyword>
<dbReference type="Proteomes" id="UP000242224">
    <property type="component" value="Unassembled WGS sequence"/>
</dbReference>
<dbReference type="Gene3D" id="3.30.70.270">
    <property type="match status" value="1"/>
</dbReference>
<dbReference type="InterPro" id="IPR043128">
    <property type="entry name" value="Rev_trsase/Diguanyl_cyclase"/>
</dbReference>
<name>A0ABX3MPR3_9RHOB</name>
<accession>A0ABX3MPR3</accession>
<dbReference type="PROSITE" id="PS50887">
    <property type="entry name" value="GGDEF"/>
    <property type="match status" value="1"/>
</dbReference>
<comment type="catalytic activity">
    <reaction evidence="2">
        <text>2 GTP = 3',3'-c-di-GMP + 2 diphosphate</text>
        <dbReference type="Rhea" id="RHEA:24898"/>
        <dbReference type="ChEBI" id="CHEBI:33019"/>
        <dbReference type="ChEBI" id="CHEBI:37565"/>
        <dbReference type="ChEBI" id="CHEBI:58805"/>
        <dbReference type="EC" id="2.7.7.65"/>
    </reaction>
</comment>
<organism evidence="5 6">
    <name type="scientific">Thioclava marina</name>
    <dbReference type="NCBI Taxonomy" id="1915077"/>
    <lineage>
        <taxon>Bacteria</taxon>
        <taxon>Pseudomonadati</taxon>
        <taxon>Pseudomonadota</taxon>
        <taxon>Alphaproteobacteria</taxon>
        <taxon>Rhodobacterales</taxon>
        <taxon>Paracoccaceae</taxon>
        <taxon>Thioclava</taxon>
    </lineage>
</organism>
<feature type="domain" description="GGDEF" evidence="4">
    <location>
        <begin position="293"/>
        <end position="428"/>
    </location>
</feature>
<proteinExistence type="predicted"/>
<keyword evidence="3" id="KW-0812">Transmembrane</keyword>
<feature type="transmembrane region" description="Helical" evidence="3">
    <location>
        <begin position="38"/>
        <end position="56"/>
    </location>
</feature>
<dbReference type="InterPro" id="IPR000160">
    <property type="entry name" value="GGDEF_dom"/>
</dbReference>
<dbReference type="NCBIfam" id="TIGR00254">
    <property type="entry name" value="GGDEF"/>
    <property type="match status" value="1"/>
</dbReference>
<feature type="transmembrane region" description="Helical" evidence="3">
    <location>
        <begin position="207"/>
        <end position="224"/>
    </location>
</feature>
<evidence type="ECO:0000313" key="5">
    <source>
        <dbReference type="EMBL" id="OOY13215.1"/>
    </source>
</evidence>
<keyword evidence="6" id="KW-1185">Reference proteome</keyword>
<dbReference type="SMART" id="SM00267">
    <property type="entry name" value="GGDEF"/>
    <property type="match status" value="1"/>
</dbReference>
<feature type="transmembrane region" description="Helical" evidence="3">
    <location>
        <begin position="121"/>
        <end position="154"/>
    </location>
</feature>
<evidence type="ECO:0000259" key="4">
    <source>
        <dbReference type="PROSITE" id="PS50887"/>
    </source>
</evidence>
<dbReference type="EMBL" id="MPZS01000001">
    <property type="protein sequence ID" value="OOY13215.1"/>
    <property type="molecule type" value="Genomic_DNA"/>
</dbReference>
<gene>
    <name evidence="5" type="ORF">BMG00_05310</name>
</gene>
<dbReference type="PANTHER" id="PTHR45138:SF9">
    <property type="entry name" value="DIGUANYLATE CYCLASE DGCM-RELATED"/>
    <property type="match status" value="1"/>
</dbReference>
<evidence type="ECO:0000256" key="3">
    <source>
        <dbReference type="SAM" id="Phobius"/>
    </source>
</evidence>
<reference evidence="5 6" key="1">
    <citation type="submission" date="2016-11" db="EMBL/GenBank/DDBJ databases">
        <title>A multilocus sequence analysis scheme for characterization of bacteria in the genus Thioclava.</title>
        <authorList>
            <person name="Liu Y."/>
            <person name="Shao Z."/>
        </authorList>
    </citation>
    <scope>NUCLEOTIDE SEQUENCE [LARGE SCALE GENOMIC DNA]</scope>
    <source>
        <strain evidence="5 6">11.10-0-13</strain>
    </source>
</reference>
<keyword evidence="3" id="KW-0472">Membrane</keyword>
<evidence type="ECO:0000256" key="2">
    <source>
        <dbReference type="ARBA" id="ARBA00034247"/>
    </source>
</evidence>
<dbReference type="EC" id="2.7.7.65" evidence="1"/>
<dbReference type="InterPro" id="IPR050469">
    <property type="entry name" value="Diguanylate_Cyclase"/>
</dbReference>
<dbReference type="SUPFAM" id="SSF55073">
    <property type="entry name" value="Nucleotide cyclase"/>
    <property type="match status" value="1"/>
</dbReference>
<dbReference type="PANTHER" id="PTHR45138">
    <property type="entry name" value="REGULATORY COMPONENTS OF SENSORY TRANSDUCTION SYSTEM"/>
    <property type="match status" value="1"/>
</dbReference>
<comment type="caution">
    <text evidence="5">The sequence shown here is derived from an EMBL/GenBank/DDBJ whole genome shotgun (WGS) entry which is preliminary data.</text>
</comment>